<evidence type="ECO:0000313" key="2">
    <source>
        <dbReference type="EMBL" id="MDF8263895.1"/>
    </source>
</evidence>
<sequence length="240" mass="24245">MTRPGRVLVVTGTDTEVGKTVATAALAAALTAAGERVVAYKPVQTGVVDDEDGDMPFVRGATGVPAYDGVRLREPMAPVQAATLEGRPLPALEEHVAAVRRYAAAADTVLVEGAGGLLVELDEHGRTLADLTAALASAGSAASVVVVARSGLGTLNHTMLTLEALHRRDLTVAGVVVGSLGPVPSAIELANLDHLRTRAGVPLLGVVPAGSGTLDPEAFRSAAPGWLPGGHALAGQRDVG</sequence>
<feature type="binding site" evidence="1">
    <location>
        <begin position="112"/>
        <end position="115"/>
    </location>
    <ligand>
        <name>ATP</name>
        <dbReference type="ChEBI" id="CHEBI:30616"/>
    </ligand>
</feature>
<feature type="binding site" evidence="1">
    <location>
        <position position="20"/>
    </location>
    <ligand>
        <name>Mg(2+)</name>
        <dbReference type="ChEBI" id="CHEBI:18420"/>
    </ligand>
</feature>
<dbReference type="InterPro" id="IPR004472">
    <property type="entry name" value="DTB_synth_BioD"/>
</dbReference>
<comment type="pathway">
    <text evidence="1">Cofactor biosynthesis; biotin biosynthesis; biotin from 7,8-diaminononanoate: step 1/2.</text>
</comment>
<dbReference type="NCBIfam" id="TIGR00347">
    <property type="entry name" value="bioD"/>
    <property type="match status" value="1"/>
</dbReference>
<comment type="cofactor">
    <cofactor evidence="1">
        <name>Mg(2+)</name>
        <dbReference type="ChEBI" id="CHEBI:18420"/>
    </cofactor>
</comment>
<feature type="active site" evidence="1">
    <location>
        <position position="41"/>
    </location>
</feature>
<comment type="function">
    <text evidence="1">Catalyzes a mechanistically unusual reaction, the ATP-dependent insertion of CO2 between the N7 and N8 nitrogen atoms of 7,8-diaminopelargonic acid (DAPA, also called 7,8-diammoniononanoate) to form a ureido ring.</text>
</comment>
<dbReference type="PIRSF" id="PIRSF006755">
    <property type="entry name" value="DTB_synth"/>
    <property type="match status" value="1"/>
</dbReference>
<feature type="binding site" evidence="1">
    <location>
        <begin position="16"/>
        <end position="21"/>
    </location>
    <ligand>
        <name>ATP</name>
        <dbReference type="ChEBI" id="CHEBI:30616"/>
    </ligand>
</feature>
<evidence type="ECO:0000313" key="3">
    <source>
        <dbReference type="Proteomes" id="UP001528912"/>
    </source>
</evidence>
<reference evidence="2 3" key="1">
    <citation type="submission" date="2023-03" db="EMBL/GenBank/DDBJ databases">
        <title>YIM 133296 draft genome.</title>
        <authorList>
            <person name="Xiong L."/>
        </authorList>
    </citation>
    <scope>NUCLEOTIDE SEQUENCE [LARGE SCALE GENOMIC DNA]</scope>
    <source>
        <strain evidence="2 3">YIM 133296</strain>
    </source>
</reference>
<dbReference type="Proteomes" id="UP001528912">
    <property type="component" value="Unassembled WGS sequence"/>
</dbReference>
<keyword evidence="1" id="KW-0093">Biotin biosynthesis</keyword>
<feature type="binding site" evidence="1">
    <location>
        <position position="45"/>
    </location>
    <ligand>
        <name>substrate</name>
    </ligand>
</feature>
<dbReference type="CDD" id="cd03109">
    <property type="entry name" value="DTBS"/>
    <property type="match status" value="1"/>
</dbReference>
<comment type="caution">
    <text evidence="1">Lacks conserved residue(s) required for the propagation of feature annotation.</text>
</comment>
<dbReference type="GO" id="GO:0004141">
    <property type="term" value="F:dethiobiotin synthase activity"/>
    <property type="evidence" value="ECO:0007669"/>
    <property type="project" value="UniProtKB-EC"/>
</dbReference>
<dbReference type="RefSeq" id="WP_277191522.1">
    <property type="nucleotide sequence ID" value="NZ_JAROAV010000023.1"/>
</dbReference>
<comment type="caution">
    <text evidence="2">The sequence shown here is derived from an EMBL/GenBank/DDBJ whole genome shotgun (WGS) entry which is preliminary data.</text>
</comment>
<dbReference type="EMBL" id="JAROAV010000023">
    <property type="protein sequence ID" value="MDF8263895.1"/>
    <property type="molecule type" value="Genomic_DNA"/>
</dbReference>
<accession>A0ABT6C516</accession>
<dbReference type="PANTHER" id="PTHR43210">
    <property type="entry name" value="DETHIOBIOTIN SYNTHETASE"/>
    <property type="match status" value="1"/>
</dbReference>
<dbReference type="InterPro" id="IPR027417">
    <property type="entry name" value="P-loop_NTPase"/>
</dbReference>
<keyword evidence="1" id="KW-0067">ATP-binding</keyword>
<name>A0ABT6C516_9MICO</name>
<evidence type="ECO:0000256" key="1">
    <source>
        <dbReference type="HAMAP-Rule" id="MF_00336"/>
    </source>
</evidence>
<organism evidence="2 3">
    <name type="scientific">Luteipulveratus flavus</name>
    <dbReference type="NCBI Taxonomy" id="3031728"/>
    <lineage>
        <taxon>Bacteria</taxon>
        <taxon>Bacillati</taxon>
        <taxon>Actinomycetota</taxon>
        <taxon>Actinomycetes</taxon>
        <taxon>Micrococcales</taxon>
        <taxon>Dermacoccaceae</taxon>
        <taxon>Luteipulveratus</taxon>
    </lineage>
</organism>
<keyword evidence="1" id="KW-0479">Metal-binding</keyword>
<keyword evidence="1" id="KW-0460">Magnesium</keyword>
<keyword evidence="1" id="KW-0963">Cytoplasm</keyword>
<feature type="binding site" evidence="1">
    <location>
        <begin position="178"/>
        <end position="179"/>
    </location>
    <ligand>
        <name>ATP</name>
        <dbReference type="ChEBI" id="CHEBI:30616"/>
    </ligand>
</feature>
<feature type="binding site" evidence="1">
    <location>
        <position position="54"/>
    </location>
    <ligand>
        <name>Mg(2+)</name>
        <dbReference type="ChEBI" id="CHEBI:18420"/>
    </ligand>
</feature>
<comment type="catalytic activity">
    <reaction evidence="1">
        <text>(7R,8S)-7,8-diammoniononanoate + CO2 + ATP = (4R,5S)-dethiobiotin + ADP + phosphate + 3 H(+)</text>
        <dbReference type="Rhea" id="RHEA:15805"/>
        <dbReference type="ChEBI" id="CHEBI:15378"/>
        <dbReference type="ChEBI" id="CHEBI:16526"/>
        <dbReference type="ChEBI" id="CHEBI:30616"/>
        <dbReference type="ChEBI" id="CHEBI:43474"/>
        <dbReference type="ChEBI" id="CHEBI:149469"/>
        <dbReference type="ChEBI" id="CHEBI:149473"/>
        <dbReference type="ChEBI" id="CHEBI:456216"/>
        <dbReference type="EC" id="6.3.3.3"/>
    </reaction>
</comment>
<comment type="subunit">
    <text evidence="1">Homodimer.</text>
</comment>
<dbReference type="HAMAP" id="MF_00336">
    <property type="entry name" value="BioD"/>
    <property type="match status" value="1"/>
</dbReference>
<dbReference type="SUPFAM" id="SSF52540">
    <property type="entry name" value="P-loop containing nucleoside triphosphate hydrolases"/>
    <property type="match status" value="1"/>
</dbReference>
<comment type="subcellular location">
    <subcellularLocation>
        <location evidence="1">Cytoplasm</location>
    </subcellularLocation>
</comment>
<gene>
    <name evidence="1 2" type="primary">bioD</name>
    <name evidence="2" type="ORF">P4R38_06535</name>
</gene>
<keyword evidence="1" id="KW-0547">Nucleotide-binding</keyword>
<feature type="binding site" evidence="1">
    <location>
        <position position="112"/>
    </location>
    <ligand>
        <name>Mg(2+)</name>
        <dbReference type="ChEBI" id="CHEBI:18420"/>
    </ligand>
</feature>
<dbReference type="Gene3D" id="3.40.50.300">
    <property type="entry name" value="P-loop containing nucleotide triphosphate hydrolases"/>
    <property type="match status" value="1"/>
</dbReference>
<keyword evidence="1 2" id="KW-0436">Ligase</keyword>
<keyword evidence="3" id="KW-1185">Reference proteome</keyword>
<dbReference type="Pfam" id="PF13500">
    <property type="entry name" value="AAA_26"/>
    <property type="match status" value="1"/>
</dbReference>
<feature type="binding site" evidence="1">
    <location>
        <position position="54"/>
    </location>
    <ligand>
        <name>ATP</name>
        <dbReference type="ChEBI" id="CHEBI:30616"/>
    </ligand>
</feature>
<protein>
    <recommendedName>
        <fullName evidence="1">ATP-dependent dethiobiotin synthetase BioD</fullName>
        <ecNumber evidence="1">6.3.3.3</ecNumber>
    </recommendedName>
    <alternativeName>
        <fullName evidence="1">DTB synthetase</fullName>
        <shortName evidence="1">DTBS</shortName>
    </alternativeName>
    <alternativeName>
        <fullName evidence="1">Dethiobiotin synthase</fullName>
    </alternativeName>
</protein>
<dbReference type="EC" id="6.3.3.3" evidence="1"/>
<dbReference type="PANTHER" id="PTHR43210:SF5">
    <property type="entry name" value="DETHIOBIOTIN SYNTHETASE"/>
    <property type="match status" value="1"/>
</dbReference>
<comment type="similarity">
    <text evidence="1">Belongs to the dethiobiotin synthetase family.</text>
</comment>
<proteinExistence type="inferred from homology"/>